<evidence type="ECO:0000256" key="2">
    <source>
        <dbReference type="SAM" id="Phobius"/>
    </source>
</evidence>
<reference evidence="4" key="1">
    <citation type="journal article" date="2022" name="Environ. Microbiol.">
        <title>Functional analysis, diversity, and distribution of carbendazim hydrolases MheI and CbmA, responsible for the initial step in carbendazim degradation.</title>
        <authorList>
            <person name="Zhang M."/>
            <person name="Bai X."/>
            <person name="Li Q."/>
            <person name="Zhang L."/>
            <person name="Zhu Q."/>
            <person name="Gao S."/>
            <person name="Ke Z."/>
            <person name="Jiang M."/>
            <person name="Hu J."/>
            <person name="Qiu J."/>
            <person name="Hong Q."/>
        </authorList>
    </citation>
    <scope>NUCLEOTIDE SEQUENCE [LARGE SCALE GENOMIC DNA]</scope>
    <source>
        <strain evidence="4">djl-6</strain>
    </source>
</reference>
<organism evidence="3 4">
    <name type="scientific">Rhodococcus qingshengii JCM 15477</name>
    <dbReference type="NCBI Taxonomy" id="1303681"/>
    <lineage>
        <taxon>Bacteria</taxon>
        <taxon>Bacillati</taxon>
        <taxon>Actinomycetota</taxon>
        <taxon>Actinomycetes</taxon>
        <taxon>Mycobacteriales</taxon>
        <taxon>Nocardiaceae</taxon>
        <taxon>Rhodococcus</taxon>
        <taxon>Rhodococcus erythropolis group</taxon>
    </lineage>
</organism>
<dbReference type="EMBL" id="CP096567">
    <property type="protein sequence ID" value="UPU46576.1"/>
    <property type="molecule type" value="Genomic_DNA"/>
</dbReference>
<sequence length="266" mass="28047">MSKNRKKNTPRPRGGGVPGGRSFPWSISIAVLIIAGLVSVIAYNMVPKAIERTEAQKYAPSADNPDPSLSIEGVTEIEYAAGNHIQAPQRVAYDQTPPLGGAHDQYWATCTGIVYPEPIRTENAVHSLEHGAVWIAYNPDSLNPSDVDALTSQVNGKPYSLMSPFPGIDSPVSIQSWGHQLKVDSVDDPRIAKFITALKQNPNTHPEAGASCATVPGGFDPNAPFPFDASPPGPDAIPAASEQSATGLPAATTPPAPAITRSRENG</sequence>
<keyword evidence="2" id="KW-0812">Transmembrane</keyword>
<proteinExistence type="predicted"/>
<dbReference type="Pfam" id="PF11303">
    <property type="entry name" value="DUF3105"/>
    <property type="match status" value="1"/>
</dbReference>
<keyword evidence="3" id="KW-0614">Plasmid</keyword>
<dbReference type="Proteomes" id="UP000831484">
    <property type="component" value="Plasmid pdjl-6-4"/>
</dbReference>
<gene>
    <name evidence="3" type="ORF">M0639_33175</name>
</gene>
<keyword evidence="4" id="KW-1185">Reference proteome</keyword>
<accession>A0AB38RNU5</accession>
<evidence type="ECO:0000256" key="1">
    <source>
        <dbReference type="SAM" id="MobiDB-lite"/>
    </source>
</evidence>
<keyword evidence="2" id="KW-1133">Transmembrane helix</keyword>
<geneLocation type="plasmid" evidence="3 4">
    <name>pdjl-6-4</name>
</geneLocation>
<keyword evidence="2" id="KW-0472">Membrane</keyword>
<feature type="transmembrane region" description="Helical" evidence="2">
    <location>
        <begin position="23"/>
        <end position="43"/>
    </location>
</feature>
<evidence type="ECO:0000313" key="4">
    <source>
        <dbReference type="Proteomes" id="UP000831484"/>
    </source>
</evidence>
<feature type="region of interest" description="Disordered" evidence="1">
    <location>
        <begin position="202"/>
        <end position="266"/>
    </location>
</feature>
<dbReference type="AlphaFoldDB" id="A0AB38RNU5"/>
<protein>
    <submittedName>
        <fullName evidence="3">DUF3105 domain-containing protein</fullName>
    </submittedName>
</protein>
<name>A0AB38RNU5_RHOSG</name>
<evidence type="ECO:0000313" key="3">
    <source>
        <dbReference type="EMBL" id="UPU46576.1"/>
    </source>
</evidence>
<dbReference type="InterPro" id="IPR021454">
    <property type="entry name" value="DUF3105"/>
</dbReference>
<dbReference type="RefSeq" id="WP_047270598.1">
    <property type="nucleotide sequence ID" value="NZ_CP096567.1"/>
</dbReference>